<feature type="repeat" description="TPR" evidence="1">
    <location>
        <begin position="323"/>
        <end position="356"/>
    </location>
</feature>
<evidence type="ECO:0000256" key="1">
    <source>
        <dbReference type="PROSITE-ProRule" id="PRU00339"/>
    </source>
</evidence>
<dbReference type="Pfam" id="PF13529">
    <property type="entry name" value="Peptidase_C39_2"/>
    <property type="match status" value="1"/>
</dbReference>
<dbReference type="InterPro" id="IPR011990">
    <property type="entry name" value="TPR-like_helical_dom_sf"/>
</dbReference>
<accession>A0A1F6DA65</accession>
<sequence>MGKRLFIGTLLGFFAFSAYTLWSESGNTILAKGNGGQAEKVLPLAENAAAGTTGIPQADIIEGLTHAWQSFNNCSSVGLMIALSRWGVDDTQEAIAEATRPWNNSKGDNDDKSVTLYELADYAKEKHGLATYVRPDGTIELLKEFVANDIPVVARALMYPDQDIVHYRVVRGYDDTKHTIIESDGIGGEKVSLTYDEWMHFWKDFNYSYLIVVPPEKKALVERILGSEANEKTAWQNAKSRAEAALAKDPSNTVIHYNLITALYYLGDYEGAVREFEKIEPQLTRRKLWYQMEPIQAYFELKQYDRVMALTESVINDNNKSVSELYVLRGKIYESRGDITAARAEYEKAVQYNKHLQSAKAALASLS</sequence>
<name>A0A1F6DA65_9BACT</name>
<dbReference type="AlphaFoldDB" id="A0A1F6DA65"/>
<proteinExistence type="predicted"/>
<protein>
    <recommendedName>
        <fullName evidence="2">Peptidase C39-like domain-containing protein</fullName>
    </recommendedName>
</protein>
<dbReference type="PROSITE" id="PS50005">
    <property type="entry name" value="TPR"/>
    <property type="match status" value="1"/>
</dbReference>
<evidence type="ECO:0000313" key="4">
    <source>
        <dbReference type="Proteomes" id="UP000177958"/>
    </source>
</evidence>
<dbReference type="InterPro" id="IPR019734">
    <property type="entry name" value="TPR_rpt"/>
</dbReference>
<gene>
    <name evidence="3" type="ORF">A2853_00150</name>
</gene>
<evidence type="ECO:0000259" key="2">
    <source>
        <dbReference type="Pfam" id="PF13529"/>
    </source>
</evidence>
<dbReference type="InterPro" id="IPR039564">
    <property type="entry name" value="Peptidase_C39-like"/>
</dbReference>
<dbReference type="Gene3D" id="1.25.40.10">
    <property type="entry name" value="Tetratricopeptide repeat domain"/>
    <property type="match status" value="2"/>
</dbReference>
<keyword evidence="1" id="KW-0802">TPR repeat</keyword>
<dbReference type="EMBL" id="MFKX01000004">
    <property type="protein sequence ID" value="OGG58319.1"/>
    <property type="molecule type" value="Genomic_DNA"/>
</dbReference>
<dbReference type="Gene3D" id="3.90.70.10">
    <property type="entry name" value="Cysteine proteinases"/>
    <property type="match status" value="1"/>
</dbReference>
<organism evidence="3 4">
    <name type="scientific">Candidatus Kaiserbacteria bacterium RIFCSPHIGHO2_01_FULL_55_17</name>
    <dbReference type="NCBI Taxonomy" id="1798484"/>
    <lineage>
        <taxon>Bacteria</taxon>
        <taxon>Candidatus Kaiseribacteriota</taxon>
    </lineage>
</organism>
<dbReference type="SUPFAM" id="SSF48452">
    <property type="entry name" value="TPR-like"/>
    <property type="match status" value="1"/>
</dbReference>
<dbReference type="Proteomes" id="UP000177958">
    <property type="component" value="Unassembled WGS sequence"/>
</dbReference>
<evidence type="ECO:0000313" key="3">
    <source>
        <dbReference type="EMBL" id="OGG58319.1"/>
    </source>
</evidence>
<feature type="domain" description="Peptidase C39-like" evidence="2">
    <location>
        <begin position="70"/>
        <end position="181"/>
    </location>
</feature>
<reference evidence="3 4" key="1">
    <citation type="journal article" date="2016" name="Nat. Commun.">
        <title>Thousands of microbial genomes shed light on interconnected biogeochemical processes in an aquifer system.</title>
        <authorList>
            <person name="Anantharaman K."/>
            <person name="Brown C.T."/>
            <person name="Hug L.A."/>
            <person name="Sharon I."/>
            <person name="Castelle C.J."/>
            <person name="Probst A.J."/>
            <person name="Thomas B.C."/>
            <person name="Singh A."/>
            <person name="Wilkins M.J."/>
            <person name="Karaoz U."/>
            <person name="Brodie E.L."/>
            <person name="Williams K.H."/>
            <person name="Hubbard S.S."/>
            <person name="Banfield J.F."/>
        </authorList>
    </citation>
    <scope>NUCLEOTIDE SEQUENCE [LARGE SCALE GENOMIC DNA]</scope>
</reference>
<comment type="caution">
    <text evidence="3">The sequence shown here is derived from an EMBL/GenBank/DDBJ whole genome shotgun (WGS) entry which is preliminary data.</text>
</comment>